<dbReference type="Proteomes" id="UP000825729">
    <property type="component" value="Unassembled WGS sequence"/>
</dbReference>
<feature type="transmembrane region" description="Helical" evidence="6">
    <location>
        <begin position="226"/>
        <end position="244"/>
    </location>
</feature>
<comment type="caution">
    <text evidence="7">The sequence shown here is derived from an EMBL/GenBank/DDBJ whole genome shotgun (WGS) entry which is preliminary data.</text>
</comment>
<feature type="transmembrane region" description="Helical" evidence="6">
    <location>
        <begin position="495"/>
        <end position="518"/>
    </location>
</feature>
<feature type="transmembrane region" description="Helical" evidence="6">
    <location>
        <begin position="418"/>
        <end position="438"/>
    </location>
</feature>
<gene>
    <name evidence="7" type="ORF">H6P81_005416</name>
</gene>
<organism evidence="7 8">
    <name type="scientific">Aristolochia fimbriata</name>
    <name type="common">White veined hardy Dutchman's pipe vine</name>
    <dbReference type="NCBI Taxonomy" id="158543"/>
    <lineage>
        <taxon>Eukaryota</taxon>
        <taxon>Viridiplantae</taxon>
        <taxon>Streptophyta</taxon>
        <taxon>Embryophyta</taxon>
        <taxon>Tracheophyta</taxon>
        <taxon>Spermatophyta</taxon>
        <taxon>Magnoliopsida</taxon>
        <taxon>Magnoliidae</taxon>
        <taxon>Piperales</taxon>
        <taxon>Aristolochiaceae</taxon>
        <taxon>Aristolochia</taxon>
    </lineage>
</organism>
<dbReference type="CDD" id="cd11485">
    <property type="entry name" value="SLC-NCS1sbd_YbbW-like"/>
    <property type="match status" value="1"/>
</dbReference>
<evidence type="ECO:0000256" key="4">
    <source>
        <dbReference type="ARBA" id="ARBA00022989"/>
    </source>
</evidence>
<dbReference type="GO" id="GO:0005886">
    <property type="term" value="C:plasma membrane"/>
    <property type="evidence" value="ECO:0007669"/>
    <property type="project" value="TreeGrafter"/>
</dbReference>
<dbReference type="InterPro" id="IPR001248">
    <property type="entry name" value="Pur-cyt_permease"/>
</dbReference>
<feature type="transmembrane region" description="Helical" evidence="6">
    <location>
        <begin position="264"/>
        <end position="286"/>
    </location>
</feature>
<dbReference type="GO" id="GO:0015205">
    <property type="term" value="F:nucleobase transmembrane transporter activity"/>
    <property type="evidence" value="ECO:0007669"/>
    <property type="project" value="TreeGrafter"/>
</dbReference>
<feature type="transmembrane region" description="Helical" evidence="6">
    <location>
        <begin position="154"/>
        <end position="176"/>
    </location>
</feature>
<feature type="transmembrane region" description="Helical" evidence="6">
    <location>
        <begin position="348"/>
        <end position="377"/>
    </location>
</feature>
<keyword evidence="8" id="KW-1185">Reference proteome</keyword>
<evidence type="ECO:0000313" key="7">
    <source>
        <dbReference type="EMBL" id="KAG9452512.1"/>
    </source>
</evidence>
<keyword evidence="3 6" id="KW-0812">Transmembrane</keyword>
<evidence type="ECO:0000313" key="8">
    <source>
        <dbReference type="Proteomes" id="UP000825729"/>
    </source>
</evidence>
<protein>
    <submittedName>
        <fullName evidence="7">Uncharacterized protein</fullName>
    </submittedName>
</protein>
<dbReference type="PANTHER" id="PTHR30618">
    <property type="entry name" value="NCS1 FAMILY PURINE/PYRIMIDINE TRANSPORTER"/>
    <property type="match status" value="1"/>
</dbReference>
<dbReference type="EMBL" id="JAINDJ010000003">
    <property type="protein sequence ID" value="KAG9452512.1"/>
    <property type="molecule type" value="Genomic_DNA"/>
</dbReference>
<evidence type="ECO:0000256" key="2">
    <source>
        <dbReference type="ARBA" id="ARBA00008974"/>
    </source>
</evidence>
<keyword evidence="5 6" id="KW-0472">Membrane</keyword>
<dbReference type="PANTHER" id="PTHR30618:SF0">
    <property type="entry name" value="PURINE-URACIL PERMEASE NCS1"/>
    <property type="match status" value="1"/>
</dbReference>
<keyword evidence="4 6" id="KW-1133">Transmembrane helix</keyword>
<proteinExistence type="inferred from homology"/>
<dbReference type="FunFam" id="1.10.4160.10:FF:000001">
    <property type="entry name" value="Uracil permease, putative"/>
    <property type="match status" value="1"/>
</dbReference>
<dbReference type="Pfam" id="PF02133">
    <property type="entry name" value="Transp_cyt_pur"/>
    <property type="match status" value="1"/>
</dbReference>
<feature type="transmembrane region" description="Helical" evidence="6">
    <location>
        <begin position="389"/>
        <end position="406"/>
    </location>
</feature>
<evidence type="ECO:0000256" key="3">
    <source>
        <dbReference type="ARBA" id="ARBA00022692"/>
    </source>
</evidence>
<sequence>MTKQIRCCMYIKAPRRASPRGLTADQSTDLLRGWREMAAPLLSPDSAADGDAGLSNDHLKPTGLQERLSTKWDIASLWIGLVTNISGFYVAGSLVERGMSWYQGIAVIVAANTILLLPLLLTAHAGTSHGVPFPVLARAAFGVRGAHVPALLRALVAIGWFSIDTWIGAEAISILLPSSLQHSPLAVSLPWLGTSPLNLFCFFLFWLFQMAIASRGMKGIKDLEKYSAPLLILLTFGLLLWAYLKAGGFGEMLCLPPRLSYSEFWVLFFPSLTANVSLWSTVSLNIPDFTRYAKTQSDQILGQIGLPIFAGGFAFVGLAVASSTQAIFGRVISNPILILREIQAGWFFNLFAIIALALAVVTTNIAANLVAPANALVNLCPSVFDFRRGAAATAVLGLVCQPWRIFDSSDVFVQTWLVGYSALLGPIGGIIVVDYCVVRRMNLDVGSLYSASPAGAYHYYRGYNLAAMAALVLGILPVIPGFLHKVGAIHEAPLLFIFLYNISWFITFFTAGFSYWIFSRLTASKRIENMEPLLLRIST</sequence>
<feature type="transmembrane region" description="Helical" evidence="6">
    <location>
        <begin position="306"/>
        <end position="328"/>
    </location>
</feature>
<dbReference type="AlphaFoldDB" id="A0AAV7EUI4"/>
<evidence type="ECO:0000256" key="1">
    <source>
        <dbReference type="ARBA" id="ARBA00004141"/>
    </source>
</evidence>
<feature type="transmembrane region" description="Helical" evidence="6">
    <location>
        <begin position="196"/>
        <end position="214"/>
    </location>
</feature>
<evidence type="ECO:0000256" key="5">
    <source>
        <dbReference type="ARBA" id="ARBA00023136"/>
    </source>
</evidence>
<comment type="similarity">
    <text evidence="2">Belongs to the purine-cytosine permease (2.A.39) family.</text>
</comment>
<feature type="transmembrane region" description="Helical" evidence="6">
    <location>
        <begin position="459"/>
        <end position="483"/>
    </location>
</feature>
<feature type="transmembrane region" description="Helical" evidence="6">
    <location>
        <begin position="74"/>
        <end position="95"/>
    </location>
</feature>
<comment type="subcellular location">
    <subcellularLocation>
        <location evidence="1">Membrane</location>
        <topology evidence="1">Multi-pass membrane protein</topology>
    </subcellularLocation>
</comment>
<name>A0AAV7EUI4_ARIFI</name>
<evidence type="ECO:0000256" key="6">
    <source>
        <dbReference type="SAM" id="Phobius"/>
    </source>
</evidence>
<dbReference type="Gene3D" id="1.10.4160.10">
    <property type="entry name" value="Hydantoin permease"/>
    <property type="match status" value="1"/>
</dbReference>
<reference evidence="7 8" key="1">
    <citation type="submission" date="2021-07" db="EMBL/GenBank/DDBJ databases">
        <title>The Aristolochia fimbriata genome: insights into angiosperm evolution, floral development and chemical biosynthesis.</title>
        <authorList>
            <person name="Jiao Y."/>
        </authorList>
    </citation>
    <scope>NUCLEOTIDE SEQUENCE [LARGE SCALE GENOMIC DNA]</scope>
    <source>
        <strain evidence="7">IBCAS-2021</strain>
        <tissue evidence="7">Leaf</tissue>
    </source>
</reference>
<dbReference type="InterPro" id="IPR045225">
    <property type="entry name" value="Uracil/uridine/allantoin_perm"/>
</dbReference>
<feature type="transmembrane region" description="Helical" evidence="6">
    <location>
        <begin position="101"/>
        <end position="121"/>
    </location>
</feature>
<accession>A0AAV7EUI4</accession>